<gene>
    <name evidence="4" type="ORF">MCOR_27584</name>
</gene>
<feature type="chain" id="PRO_5026677473" description="MACPF domain-containing protein" evidence="1">
    <location>
        <begin position="18"/>
        <end position="540"/>
    </location>
</feature>
<evidence type="ECO:0000256" key="1">
    <source>
        <dbReference type="SAM" id="SignalP"/>
    </source>
</evidence>
<dbReference type="PRINTS" id="PR00764">
    <property type="entry name" value="COMPLEMENTC9"/>
</dbReference>
<evidence type="ECO:0008006" key="6">
    <source>
        <dbReference type="Google" id="ProtNLM"/>
    </source>
</evidence>
<name>A0A6J8CBD3_MYTCO</name>
<protein>
    <recommendedName>
        <fullName evidence="6">MACPF domain-containing protein</fullName>
    </recommendedName>
</protein>
<dbReference type="PANTHER" id="PTHR19324">
    <property type="entry name" value="PERFORIN-LIKE PROTEIN 1"/>
    <property type="match status" value="1"/>
</dbReference>
<evidence type="ECO:0000259" key="2">
    <source>
        <dbReference type="Pfam" id="PF01823"/>
    </source>
</evidence>
<organism evidence="4 5">
    <name type="scientific">Mytilus coruscus</name>
    <name type="common">Sea mussel</name>
    <dbReference type="NCBI Taxonomy" id="42192"/>
    <lineage>
        <taxon>Eukaryota</taxon>
        <taxon>Metazoa</taxon>
        <taxon>Spiralia</taxon>
        <taxon>Lophotrochozoa</taxon>
        <taxon>Mollusca</taxon>
        <taxon>Bivalvia</taxon>
        <taxon>Autobranchia</taxon>
        <taxon>Pteriomorphia</taxon>
        <taxon>Mytilida</taxon>
        <taxon>Mytiloidea</taxon>
        <taxon>Mytilidae</taxon>
        <taxon>Mytilinae</taxon>
        <taxon>Mytilus</taxon>
    </lineage>
</organism>
<dbReference type="EMBL" id="CACVKT020005037">
    <property type="protein sequence ID" value="CAC5392656.1"/>
    <property type="molecule type" value="Genomic_DNA"/>
</dbReference>
<dbReference type="PANTHER" id="PTHR19324:SF33">
    <property type="entry name" value="MUCIN-5AC"/>
    <property type="match status" value="1"/>
</dbReference>
<dbReference type="AlphaFoldDB" id="A0A6J8CBD3"/>
<dbReference type="OrthoDB" id="5954510at2759"/>
<reference evidence="4 5" key="1">
    <citation type="submission" date="2020-06" db="EMBL/GenBank/DDBJ databases">
        <authorList>
            <person name="Li R."/>
            <person name="Bekaert M."/>
        </authorList>
    </citation>
    <scope>NUCLEOTIDE SEQUENCE [LARGE SCALE GENOMIC DNA]</scope>
    <source>
        <strain evidence="5">wild</strain>
    </source>
</reference>
<proteinExistence type="predicted"/>
<dbReference type="InterPro" id="IPR031569">
    <property type="entry name" value="ApeC"/>
</dbReference>
<dbReference type="InterPro" id="IPR020864">
    <property type="entry name" value="MACPF"/>
</dbReference>
<keyword evidence="5" id="KW-1185">Reference proteome</keyword>
<dbReference type="InterPro" id="IPR001862">
    <property type="entry name" value="MAC_perforin"/>
</dbReference>
<dbReference type="Pfam" id="PF16977">
    <property type="entry name" value="ApeC"/>
    <property type="match status" value="1"/>
</dbReference>
<feature type="domain" description="Apextrin C-terminal" evidence="3">
    <location>
        <begin position="328"/>
        <end position="529"/>
    </location>
</feature>
<sequence length="540" mass="61065">MFLIFTTLSLLLPTVSCNTLDDSKLLGLGYDLLRANPEGGRFSTSGLDPGIKPTRQILQIDDSNRNYLIRVDNVTFCTNHTTYEYFSDAKTKQEYLLRDYITSALHSASIPNGITVDQITICNRGRSRYVMPPAYPSLHKLNDEFIAAACSLPTSYDPTVYSNFVKDWGTHSIVEVETGTKTVGQYEIPATKIVEEMFKKYTDPPIWKVVMVKGDGSMAYVNTSYLADSDLQPLTTGVTPKQFNVGRMGIHEPLEFHLVSIARFLDDDFWSNENQQHWDSSCQNYNMHRNLSTTKQNLLRALNEYPSSYHLTSMPPEITHTLSVPLIWPTGTFSLYQPVTGCPNSHIMFETGWRHHDDEDTTQNNSWSIGHHLAGDTHNKIDSKFYFCTQASSIAGVYHRNWPVGNYCILKYGTCPSGFNEGSINWDDEDSANKNGGTLPSGTYQASDTIIFYCCRSDGSYANKVFLPLDKPFYLLKFTGDCQQIYGMTVQEEFFQFDDQNTNNHGSCHGAHPFDTGCNKDQNLHFCYYEADHQNSVIFG</sequence>
<accession>A0A6J8CBD3</accession>
<evidence type="ECO:0000313" key="4">
    <source>
        <dbReference type="EMBL" id="CAC5392656.1"/>
    </source>
</evidence>
<dbReference type="Pfam" id="PF01823">
    <property type="entry name" value="MACPF"/>
    <property type="match status" value="1"/>
</dbReference>
<feature type="domain" description="MACPF" evidence="2">
    <location>
        <begin position="138"/>
        <end position="202"/>
    </location>
</feature>
<dbReference type="GO" id="GO:0006955">
    <property type="term" value="P:immune response"/>
    <property type="evidence" value="ECO:0007669"/>
    <property type="project" value="InterPro"/>
</dbReference>
<keyword evidence="1" id="KW-0732">Signal</keyword>
<feature type="signal peptide" evidence="1">
    <location>
        <begin position="1"/>
        <end position="17"/>
    </location>
</feature>
<dbReference type="GO" id="GO:0005579">
    <property type="term" value="C:membrane attack complex"/>
    <property type="evidence" value="ECO:0007669"/>
    <property type="project" value="InterPro"/>
</dbReference>
<dbReference type="Proteomes" id="UP000507470">
    <property type="component" value="Unassembled WGS sequence"/>
</dbReference>
<evidence type="ECO:0000259" key="3">
    <source>
        <dbReference type="Pfam" id="PF16977"/>
    </source>
</evidence>
<evidence type="ECO:0000313" key="5">
    <source>
        <dbReference type="Proteomes" id="UP000507470"/>
    </source>
</evidence>